<dbReference type="SUPFAM" id="SSF51905">
    <property type="entry name" value="FAD/NAD(P)-binding domain"/>
    <property type="match status" value="1"/>
</dbReference>
<feature type="domain" description="Glucose-methanol-choline oxidoreductase N-terminal" evidence="2">
    <location>
        <begin position="50"/>
        <end position="64"/>
    </location>
</feature>
<dbReference type="Gene3D" id="3.50.50.60">
    <property type="entry name" value="FAD/NAD(P)-binding domain"/>
    <property type="match status" value="1"/>
</dbReference>
<dbReference type="InParanoid" id="H0EYF3"/>
<accession>H0EYF3</accession>
<dbReference type="Proteomes" id="UP000005446">
    <property type="component" value="Unassembled WGS sequence"/>
</dbReference>
<dbReference type="PANTHER" id="PTHR11552">
    <property type="entry name" value="GLUCOSE-METHANOL-CHOLINE GMC OXIDOREDUCTASE"/>
    <property type="match status" value="1"/>
</dbReference>
<name>H0EYF3_GLAL7</name>
<keyword evidence="4" id="KW-1185">Reference proteome</keyword>
<dbReference type="PROSITE" id="PS00624">
    <property type="entry name" value="GMC_OXRED_2"/>
    <property type="match status" value="1"/>
</dbReference>
<dbReference type="EMBL" id="AGUE01000249">
    <property type="protein sequence ID" value="EHK96458.1"/>
    <property type="molecule type" value="Genomic_DNA"/>
</dbReference>
<proteinExistence type="inferred from homology"/>
<dbReference type="GO" id="GO:0050660">
    <property type="term" value="F:flavin adenine dinucleotide binding"/>
    <property type="evidence" value="ECO:0007669"/>
    <property type="project" value="InterPro"/>
</dbReference>
<gene>
    <name evidence="3" type="ORF">M7I_7854</name>
</gene>
<protein>
    <submittedName>
        <fullName evidence="3">Putative L-sorbose 1-dehydrogenase</fullName>
    </submittedName>
</protein>
<evidence type="ECO:0000259" key="2">
    <source>
        <dbReference type="PROSITE" id="PS00624"/>
    </source>
</evidence>
<dbReference type="AlphaFoldDB" id="H0EYF3"/>
<dbReference type="OrthoDB" id="269227at2759"/>
<evidence type="ECO:0000256" key="1">
    <source>
        <dbReference type="ARBA" id="ARBA00010790"/>
    </source>
</evidence>
<dbReference type="Pfam" id="PF00732">
    <property type="entry name" value="GMC_oxred_N"/>
    <property type="match status" value="1"/>
</dbReference>
<dbReference type="InterPro" id="IPR012132">
    <property type="entry name" value="GMC_OxRdtase"/>
</dbReference>
<dbReference type="HOGENOM" id="CLU_1806362_0_0_1"/>
<sequence length="143" mass="15805">MFIRSIVSKIKWSKEDGELRAKSVVFTTTDRKSGKVFVAKVKKEVIICAGAIGTPQVLMLSGIGPAEHLEELGIEVMKDLPGVGSELTDHPAIPIAWEIPIKESLTKLVVSPILEGAHLSLCPLHFPHEEWNGASRRYIARRR</sequence>
<comment type="caution">
    <text evidence="3">The sequence shown here is derived from an EMBL/GenBank/DDBJ whole genome shotgun (WGS) entry which is preliminary data.</text>
</comment>
<reference evidence="3 4" key="1">
    <citation type="journal article" date="2012" name="Eukaryot. Cell">
        <title>Genome sequence of the fungus Glarea lozoyensis: the first genome sequence of a species from the Helotiaceae family.</title>
        <authorList>
            <person name="Youssar L."/>
            <person name="Gruening B.A."/>
            <person name="Erxleben A."/>
            <person name="Guenther S."/>
            <person name="Huettel W."/>
        </authorList>
    </citation>
    <scope>NUCLEOTIDE SEQUENCE [LARGE SCALE GENOMIC DNA]</scope>
    <source>
        <strain evidence="4">ATCC 74030 / MF5533</strain>
    </source>
</reference>
<evidence type="ECO:0000313" key="4">
    <source>
        <dbReference type="Proteomes" id="UP000005446"/>
    </source>
</evidence>
<dbReference type="PANTHER" id="PTHR11552:SF219">
    <property type="entry name" value="GLUCOSE-METHANOL-CHOLINE OXIDOREDUCTASE N-TERMINAL DOMAIN-CONTAINING PROTEIN"/>
    <property type="match status" value="1"/>
</dbReference>
<comment type="similarity">
    <text evidence="1">Belongs to the GMC oxidoreductase family.</text>
</comment>
<dbReference type="GO" id="GO:0016614">
    <property type="term" value="F:oxidoreductase activity, acting on CH-OH group of donors"/>
    <property type="evidence" value="ECO:0007669"/>
    <property type="project" value="InterPro"/>
</dbReference>
<dbReference type="InterPro" id="IPR036188">
    <property type="entry name" value="FAD/NAD-bd_sf"/>
</dbReference>
<evidence type="ECO:0000313" key="3">
    <source>
        <dbReference type="EMBL" id="EHK96458.1"/>
    </source>
</evidence>
<dbReference type="InterPro" id="IPR000172">
    <property type="entry name" value="GMC_OxRdtase_N"/>
</dbReference>
<organism evidence="3 4">
    <name type="scientific">Glarea lozoyensis (strain ATCC 74030 / MF5533)</name>
    <dbReference type="NCBI Taxonomy" id="1104152"/>
    <lineage>
        <taxon>Eukaryota</taxon>
        <taxon>Fungi</taxon>
        <taxon>Dikarya</taxon>
        <taxon>Ascomycota</taxon>
        <taxon>Pezizomycotina</taxon>
        <taxon>Leotiomycetes</taxon>
        <taxon>Helotiales</taxon>
        <taxon>Helotiaceae</taxon>
        <taxon>Glarea</taxon>
    </lineage>
</organism>